<protein>
    <submittedName>
        <fullName evidence="1">N-formylglutamate amidohydrolase</fullName>
    </submittedName>
</protein>
<keyword evidence="1" id="KW-0378">Hydrolase</keyword>
<name>A0A7T0BTE8_9BACT</name>
<reference evidence="1 2" key="1">
    <citation type="submission" date="2020-02" db="EMBL/GenBank/DDBJ databases">
        <title>Genomic and physiological characterization of two novel Nitrospinaceae genera.</title>
        <authorList>
            <person name="Mueller A.J."/>
            <person name="Jung M.-Y."/>
            <person name="Strachan C.R."/>
            <person name="Herbold C.W."/>
            <person name="Kirkegaard R.H."/>
            <person name="Daims H."/>
        </authorList>
    </citation>
    <scope>NUCLEOTIDE SEQUENCE [LARGE SCALE GENOMIC DNA]</scope>
    <source>
        <strain evidence="1">EB</strain>
    </source>
</reference>
<evidence type="ECO:0000313" key="2">
    <source>
        <dbReference type="Proteomes" id="UP000594688"/>
    </source>
</evidence>
<dbReference type="EMBL" id="CP048685">
    <property type="protein sequence ID" value="QPJ60583.1"/>
    <property type="molecule type" value="Genomic_DNA"/>
</dbReference>
<proteinExistence type="predicted"/>
<evidence type="ECO:0000313" key="1">
    <source>
        <dbReference type="EMBL" id="QPJ60583.1"/>
    </source>
</evidence>
<organism evidence="1 2">
    <name type="scientific">Candidatus Nitronauta litoralis</name>
    <dbReference type="NCBI Taxonomy" id="2705533"/>
    <lineage>
        <taxon>Bacteria</taxon>
        <taxon>Pseudomonadati</taxon>
        <taxon>Nitrospinota/Tectimicrobiota group</taxon>
        <taxon>Nitrospinota</taxon>
        <taxon>Nitrospinia</taxon>
        <taxon>Nitrospinales</taxon>
        <taxon>Nitrospinaceae</taxon>
        <taxon>Candidatus Nitronauta</taxon>
    </lineage>
</organism>
<dbReference type="Proteomes" id="UP000594688">
    <property type="component" value="Chromosome"/>
</dbReference>
<dbReference type="KEGG" id="nli:G3M70_01240"/>
<accession>A0A7T0BTE8</accession>
<gene>
    <name evidence="1" type="ORF">G3M70_01240</name>
</gene>
<dbReference type="AlphaFoldDB" id="A0A7T0BTE8"/>
<sequence length="253" mass="28777">MKLPLLISIPHGGTKIPEEVSRQVHLSPKDLFEDSDSFTREIYGIKEDVLTLVETDIARAFIDLSRDITDRPPENPDGIVKTKTCHGHSIYSSAAFPDEATLKILVQKYYDPYHKMIEDTFKGATEIQLALDCHTMEPIGPAISPDTGKERPSICLGNNFGKSCPDKWVQNLSKCFQKSFNLDEGEITINEPFAGGYITRKYGNNPLPWVQIEMNRKMYLSSPWFDKNNRSVAPDRLKDLRESFREGLELFFS</sequence>
<dbReference type="Pfam" id="PF05013">
    <property type="entry name" value="FGase"/>
    <property type="match status" value="1"/>
</dbReference>
<dbReference type="Gene3D" id="3.40.630.40">
    <property type="entry name" value="Zn-dependent exopeptidases"/>
    <property type="match status" value="1"/>
</dbReference>
<dbReference type="InterPro" id="IPR007709">
    <property type="entry name" value="N-FG_amidohydro"/>
</dbReference>
<dbReference type="GO" id="GO:0016787">
    <property type="term" value="F:hydrolase activity"/>
    <property type="evidence" value="ECO:0007669"/>
    <property type="project" value="UniProtKB-KW"/>
</dbReference>
<dbReference type="SUPFAM" id="SSF53187">
    <property type="entry name" value="Zn-dependent exopeptidases"/>
    <property type="match status" value="1"/>
</dbReference>